<keyword evidence="24" id="KW-0548">Nucleotidyltransferase</keyword>
<accession>A0A7D9DI28</accession>
<evidence type="ECO:0000256" key="19">
    <source>
        <dbReference type="ARBA" id="ARBA00023204"/>
    </source>
</evidence>
<keyword evidence="17 23" id="KW-0472">Membrane</keyword>
<dbReference type="PROSITE" id="PS00237">
    <property type="entry name" value="G_PROTEIN_RECEP_F1_1"/>
    <property type="match status" value="1"/>
</dbReference>
<evidence type="ECO:0000256" key="11">
    <source>
        <dbReference type="ARBA" id="ARBA00022763"/>
    </source>
</evidence>
<dbReference type="Gene3D" id="1.10.10.10">
    <property type="entry name" value="Winged helix-like DNA-binding domain superfamily/Winged helix DNA-binding domain"/>
    <property type="match status" value="1"/>
</dbReference>
<dbReference type="GO" id="GO:0000781">
    <property type="term" value="C:chromosome, telomeric region"/>
    <property type="evidence" value="ECO:0007669"/>
    <property type="project" value="UniProtKB-SubCell"/>
</dbReference>
<dbReference type="GO" id="GO:0008270">
    <property type="term" value="F:zinc ion binding"/>
    <property type="evidence" value="ECO:0007669"/>
    <property type="project" value="UniProtKB-KW"/>
</dbReference>
<comment type="similarity">
    <text evidence="5">Belongs to the NSE1 family.</text>
</comment>
<sequence length="799" mass="90515">MAPYKVLGSKVATFLAVFTATQSVVGCVTNAIVLLYFLLTRKSLNTTADKLILNLVLADFIALSTYVPWRSYLLILRAVTEHYKIYTSLFVTCIFSTGNAILLIGLDRFIAVVWPLRYKVIVTRKVLWIAITAAWISAILLGVVHGVSLEFGIHKQYELFLCGLSFSQLIILSIIYAILLRTARIQTRNIARSLQLSTAKRDYSLRKTIRTTFIIVCFFYAAFIPYAVYRVVSSADKSLSNEEKRKTWRWLTAFTFLNSCFDPLVYFFAFDSINHNILLAKLEDVGVSPSCLTWFRSYLSERYQAVRINSTLSEKLPVVSGVPQGSILGPLLFSIYVNDLPSATKTCSSESYVDDTKLLLSFHINDSNAALVDLNEDLIRIRNWCFDNLLLLNPGKTKLMVYGSRQMLARLPEFRLSLLGKELTPAATVKDLGVTFDPILSFDNHILSTVSSYKSSLCQINRAKHAFNKNLLVTVINALVFSKLYYCSSLWSNTSSSNLFRLQGVQNFAARVVTNTRKFDHITPILKEMQWLPVKLHLYYRDALLAFKCMNNCAPNYLSSQLITRGNVDPTKFQGCVDTINNSLQPLFLEIRKGVSEDDGRQYYGLVNNSEDQISKLATSYTAHDVEYFRKVLDTFVQSDDGTATSVELLHGAADLQKSMSASHAEKLLNLWVKDKWLSQSSGNFWLGPRAVLELQPYLKRVYEDYVVDCNICMDVVLRGQTCVACDVKLHHHCAARYFKGRDVKKCSGCNVDWPHEMDETLLQTEESSGDVNSQSEPEPVRQVETAKSTRPRRKRARR</sequence>
<keyword evidence="10" id="KW-0479">Metal-binding</keyword>
<keyword evidence="15" id="KW-0158">Chromosome</keyword>
<evidence type="ECO:0000256" key="16">
    <source>
        <dbReference type="ARBA" id="ARBA00022989"/>
    </source>
</evidence>
<dbReference type="Gene3D" id="3.30.40.10">
    <property type="entry name" value="Zinc/RING finger domain, C3HC4 (zinc finger)"/>
    <property type="match status" value="1"/>
</dbReference>
<dbReference type="InterPro" id="IPR013083">
    <property type="entry name" value="Znf_RING/FYVE/PHD"/>
</dbReference>
<dbReference type="EMBL" id="CACRXK020000837">
    <property type="protein sequence ID" value="CAB3985169.1"/>
    <property type="molecule type" value="Genomic_DNA"/>
</dbReference>
<evidence type="ECO:0000256" key="4">
    <source>
        <dbReference type="ARBA" id="ARBA00004574"/>
    </source>
</evidence>
<feature type="transmembrane region" description="Helical" evidence="23">
    <location>
        <begin position="248"/>
        <end position="269"/>
    </location>
</feature>
<keyword evidence="13" id="KW-0833">Ubl conjugation pathway</keyword>
<keyword evidence="15" id="KW-0779">Telomere</keyword>
<dbReference type="PANTHER" id="PTHR20973:SF0">
    <property type="entry name" value="NON-STRUCTURAL MAINTENANCE OF CHROMOSOMES ELEMENT 1 HOMOLOG"/>
    <property type="match status" value="1"/>
</dbReference>
<evidence type="ECO:0000256" key="14">
    <source>
        <dbReference type="ARBA" id="ARBA00022833"/>
    </source>
</evidence>
<keyword evidence="21" id="KW-0807">Transducer</keyword>
<dbReference type="Pfam" id="PF07574">
    <property type="entry name" value="SMC_Nse1"/>
    <property type="match status" value="1"/>
</dbReference>
<feature type="transmembrane region" description="Helical" evidence="23">
    <location>
        <begin position="209"/>
        <end position="228"/>
    </location>
</feature>
<evidence type="ECO:0000313" key="25">
    <source>
        <dbReference type="Proteomes" id="UP001152795"/>
    </source>
</evidence>
<evidence type="ECO:0000256" key="23">
    <source>
        <dbReference type="SAM" id="Phobius"/>
    </source>
</evidence>
<keyword evidence="19" id="KW-0234">DNA repair</keyword>
<dbReference type="GO" id="GO:0005634">
    <property type="term" value="C:nucleus"/>
    <property type="evidence" value="ECO:0007669"/>
    <property type="project" value="UniProtKB-SubCell"/>
</dbReference>
<dbReference type="InterPro" id="IPR017452">
    <property type="entry name" value="GPCR_Rhodpsn_7TM"/>
</dbReference>
<evidence type="ECO:0000256" key="13">
    <source>
        <dbReference type="ARBA" id="ARBA00022786"/>
    </source>
</evidence>
<evidence type="ECO:0000256" key="17">
    <source>
        <dbReference type="ARBA" id="ARBA00023136"/>
    </source>
</evidence>
<keyword evidence="16 23" id="KW-1133">Transmembrane helix</keyword>
<comment type="caution">
    <text evidence="24">The sequence shown here is derived from an EMBL/GenBank/DDBJ whole genome shotgun (WGS) entry which is preliminary data.</text>
</comment>
<dbReference type="Pfam" id="PF00078">
    <property type="entry name" value="RVT_1"/>
    <property type="match status" value="1"/>
</dbReference>
<proteinExistence type="inferred from homology"/>
<dbReference type="GO" id="GO:0000724">
    <property type="term" value="P:double-strand break repair via homologous recombination"/>
    <property type="evidence" value="ECO:0007669"/>
    <property type="project" value="TreeGrafter"/>
</dbReference>
<dbReference type="CDD" id="cd16493">
    <property type="entry name" value="RING-CH-C4HC3_NSE1"/>
    <property type="match status" value="1"/>
</dbReference>
<keyword evidence="9 21" id="KW-0812">Transmembrane</keyword>
<dbReference type="InterPro" id="IPR000477">
    <property type="entry name" value="RT_dom"/>
</dbReference>
<dbReference type="InterPro" id="IPR014857">
    <property type="entry name" value="Nse1_RING_C4HC3-type"/>
</dbReference>
<reference evidence="24" key="1">
    <citation type="submission" date="2020-04" db="EMBL/GenBank/DDBJ databases">
        <authorList>
            <person name="Alioto T."/>
            <person name="Alioto T."/>
            <person name="Gomez Garrido J."/>
        </authorList>
    </citation>
    <scope>NUCLEOTIDE SEQUENCE</scope>
    <source>
        <strain evidence="24">A484AB</strain>
    </source>
</reference>
<evidence type="ECO:0000256" key="5">
    <source>
        <dbReference type="ARBA" id="ARBA00010258"/>
    </source>
</evidence>
<evidence type="ECO:0000256" key="6">
    <source>
        <dbReference type="ARBA" id="ARBA00012483"/>
    </source>
</evidence>
<dbReference type="GO" id="GO:0016020">
    <property type="term" value="C:membrane"/>
    <property type="evidence" value="ECO:0007669"/>
    <property type="project" value="UniProtKB-SubCell"/>
</dbReference>
<evidence type="ECO:0000256" key="1">
    <source>
        <dbReference type="ARBA" id="ARBA00000900"/>
    </source>
</evidence>
<dbReference type="PROSITE" id="PS50262">
    <property type="entry name" value="G_PROTEIN_RECEP_F1_2"/>
    <property type="match status" value="1"/>
</dbReference>
<organism evidence="24 25">
    <name type="scientific">Paramuricea clavata</name>
    <name type="common">Red gorgonian</name>
    <name type="synonym">Violescent sea-whip</name>
    <dbReference type="NCBI Taxonomy" id="317549"/>
    <lineage>
        <taxon>Eukaryota</taxon>
        <taxon>Metazoa</taxon>
        <taxon>Cnidaria</taxon>
        <taxon>Anthozoa</taxon>
        <taxon>Octocorallia</taxon>
        <taxon>Malacalcyonacea</taxon>
        <taxon>Plexauridae</taxon>
        <taxon>Paramuricea</taxon>
    </lineage>
</organism>
<dbReference type="AlphaFoldDB" id="A0A7D9DI28"/>
<dbReference type="PANTHER" id="PTHR20973">
    <property type="entry name" value="NON-SMC ELEMENT 1-RELATED"/>
    <property type="match status" value="1"/>
</dbReference>
<evidence type="ECO:0000256" key="8">
    <source>
        <dbReference type="ARBA" id="ARBA00022679"/>
    </source>
</evidence>
<dbReference type="InterPro" id="IPR036388">
    <property type="entry name" value="WH-like_DNA-bd_sf"/>
</dbReference>
<comment type="subcellular location">
    <subcellularLocation>
        <location evidence="4">Chromosome</location>
        <location evidence="4">Telomere</location>
    </subcellularLocation>
    <subcellularLocation>
        <location evidence="3">Membrane</location>
    </subcellularLocation>
    <subcellularLocation>
        <location evidence="2">Nucleus</location>
    </subcellularLocation>
</comment>
<keyword evidence="8" id="KW-0808">Transferase</keyword>
<evidence type="ECO:0000256" key="9">
    <source>
        <dbReference type="ARBA" id="ARBA00022692"/>
    </source>
</evidence>
<protein>
    <recommendedName>
        <fullName evidence="7">Non-structural maintenance of chromosomes element 1 homolog</fullName>
        <ecNumber evidence="6">2.3.2.27</ecNumber>
    </recommendedName>
</protein>
<feature type="transmembrane region" description="Helical" evidence="23">
    <location>
        <begin position="51"/>
        <end position="69"/>
    </location>
</feature>
<evidence type="ECO:0000256" key="20">
    <source>
        <dbReference type="ARBA" id="ARBA00023242"/>
    </source>
</evidence>
<evidence type="ECO:0000256" key="2">
    <source>
        <dbReference type="ARBA" id="ARBA00004123"/>
    </source>
</evidence>
<dbReference type="InterPro" id="IPR011513">
    <property type="entry name" value="Nse1"/>
</dbReference>
<keyword evidence="12" id="KW-0863">Zinc-finger</keyword>
<feature type="transmembrane region" description="Helical" evidence="23">
    <location>
        <begin position="471"/>
        <end position="491"/>
    </location>
</feature>
<comment type="similarity">
    <text evidence="21">Belongs to the G-protein coupled receptor 1 family.</text>
</comment>
<keyword evidence="20" id="KW-0539">Nucleus</keyword>
<evidence type="ECO:0000256" key="18">
    <source>
        <dbReference type="ARBA" id="ARBA00023172"/>
    </source>
</evidence>
<evidence type="ECO:0000256" key="10">
    <source>
        <dbReference type="ARBA" id="ARBA00022723"/>
    </source>
</evidence>
<keyword evidence="21" id="KW-0297">G-protein coupled receptor</keyword>
<evidence type="ECO:0000256" key="3">
    <source>
        <dbReference type="ARBA" id="ARBA00004370"/>
    </source>
</evidence>
<dbReference type="Pfam" id="PF00001">
    <property type="entry name" value="7tm_1"/>
    <property type="match status" value="1"/>
</dbReference>
<dbReference type="Proteomes" id="UP001152795">
    <property type="component" value="Unassembled WGS sequence"/>
</dbReference>
<dbReference type="FunFam" id="1.10.10.10:FF:000270">
    <property type="entry name" value="Non-structural maintenance of chromosomes element 1 homolog"/>
    <property type="match status" value="1"/>
</dbReference>
<dbReference type="Gene3D" id="1.20.1070.10">
    <property type="entry name" value="Rhodopsin 7-helix transmembrane proteins"/>
    <property type="match status" value="1"/>
</dbReference>
<dbReference type="Pfam" id="PF08746">
    <property type="entry name" value="zf-RING-like"/>
    <property type="match status" value="1"/>
</dbReference>
<comment type="catalytic activity">
    <reaction evidence="1">
        <text>S-ubiquitinyl-[E2 ubiquitin-conjugating enzyme]-L-cysteine + [acceptor protein]-L-lysine = [E2 ubiquitin-conjugating enzyme]-L-cysteine + N(6)-ubiquitinyl-[acceptor protein]-L-lysine.</text>
        <dbReference type="EC" id="2.3.2.27"/>
    </reaction>
</comment>
<evidence type="ECO:0000256" key="15">
    <source>
        <dbReference type="ARBA" id="ARBA00022895"/>
    </source>
</evidence>
<evidence type="ECO:0000256" key="21">
    <source>
        <dbReference type="RuleBase" id="RU000688"/>
    </source>
</evidence>
<keyword evidence="24" id="KW-0695">RNA-directed DNA polymerase</keyword>
<dbReference type="EC" id="2.3.2.27" evidence="6"/>
<dbReference type="InterPro" id="IPR000276">
    <property type="entry name" value="GPCR_Rhodpsn"/>
</dbReference>
<dbReference type="GO" id="GO:0061630">
    <property type="term" value="F:ubiquitin protein ligase activity"/>
    <property type="evidence" value="ECO:0007669"/>
    <property type="project" value="UniProtKB-EC"/>
</dbReference>
<evidence type="ECO:0000256" key="7">
    <source>
        <dbReference type="ARBA" id="ARBA00019422"/>
    </source>
</evidence>
<keyword evidence="11" id="KW-0227">DNA damage</keyword>
<dbReference type="CDD" id="cd00637">
    <property type="entry name" value="7tm_classA_rhodopsin-like"/>
    <property type="match status" value="1"/>
</dbReference>
<evidence type="ECO:0000256" key="12">
    <source>
        <dbReference type="ARBA" id="ARBA00022771"/>
    </source>
</evidence>
<keyword evidence="14" id="KW-0862">Zinc</keyword>
<feature type="transmembrane region" description="Helical" evidence="23">
    <location>
        <begin position="126"/>
        <end position="145"/>
    </location>
</feature>
<dbReference type="OrthoDB" id="185455at2759"/>
<feature type="transmembrane region" description="Helical" evidence="23">
    <location>
        <begin position="157"/>
        <end position="179"/>
    </location>
</feature>
<dbReference type="GO" id="GO:0003964">
    <property type="term" value="F:RNA-directed DNA polymerase activity"/>
    <property type="evidence" value="ECO:0007669"/>
    <property type="project" value="UniProtKB-KW"/>
</dbReference>
<keyword evidence="25" id="KW-1185">Reference proteome</keyword>
<evidence type="ECO:0000313" key="24">
    <source>
        <dbReference type="EMBL" id="CAB3985169.1"/>
    </source>
</evidence>
<keyword evidence="21" id="KW-0675">Receptor</keyword>
<gene>
    <name evidence="24" type="ORF">PACLA_8A058678</name>
</gene>
<dbReference type="PROSITE" id="PS51257">
    <property type="entry name" value="PROKAR_LIPOPROTEIN"/>
    <property type="match status" value="1"/>
</dbReference>
<feature type="region of interest" description="Disordered" evidence="22">
    <location>
        <begin position="763"/>
        <end position="799"/>
    </location>
</feature>
<name>A0A7D9DI28_PARCT</name>
<dbReference type="GO" id="GO:0004930">
    <property type="term" value="F:G protein-coupled receptor activity"/>
    <property type="evidence" value="ECO:0007669"/>
    <property type="project" value="UniProtKB-KW"/>
</dbReference>
<keyword evidence="18" id="KW-0233">DNA recombination</keyword>
<dbReference type="PRINTS" id="PR00237">
    <property type="entry name" value="GPCRRHODOPSN"/>
</dbReference>
<dbReference type="GO" id="GO:0030915">
    <property type="term" value="C:Smc5-Smc6 complex"/>
    <property type="evidence" value="ECO:0007669"/>
    <property type="project" value="InterPro"/>
</dbReference>
<feature type="compositionally biased region" description="Basic residues" evidence="22">
    <location>
        <begin position="790"/>
        <end position="799"/>
    </location>
</feature>
<feature type="transmembrane region" description="Helical" evidence="23">
    <location>
        <begin position="12"/>
        <end position="39"/>
    </location>
</feature>
<feature type="compositionally biased region" description="Polar residues" evidence="22">
    <location>
        <begin position="763"/>
        <end position="777"/>
    </location>
</feature>
<evidence type="ECO:0000256" key="22">
    <source>
        <dbReference type="SAM" id="MobiDB-lite"/>
    </source>
</evidence>
<dbReference type="Gene3D" id="3.90.1150.220">
    <property type="match status" value="1"/>
</dbReference>
<feature type="transmembrane region" description="Helical" evidence="23">
    <location>
        <begin position="89"/>
        <end position="114"/>
    </location>
</feature>
<dbReference type="SUPFAM" id="SSF81321">
    <property type="entry name" value="Family A G protein-coupled receptor-like"/>
    <property type="match status" value="1"/>
</dbReference>